<evidence type="ECO:0000313" key="2">
    <source>
        <dbReference type="Proteomes" id="UP000800040"/>
    </source>
</evidence>
<dbReference type="Gene3D" id="3.90.1140.10">
    <property type="entry name" value="Cyclic phosphodiesterase"/>
    <property type="match status" value="1"/>
</dbReference>
<sequence>MNVMYPFLPSLSEPSEQEGADPVLRQDVRTRIEKAVRHIEPFHLALDADWPLITQHNSKNAGVWLGPTVSTAPSFHNLRGALLAEFDVTMPGATPRQPYNPQLFIGRVRGNQRQLQGISAMIKRSFAESLSQEGHRVKKPLVLDWYVDRISVMERPKAHYPFKVIGTIELGKE</sequence>
<organism evidence="1 2">
    <name type="scientific">Decorospora gaudefroyi</name>
    <dbReference type="NCBI Taxonomy" id="184978"/>
    <lineage>
        <taxon>Eukaryota</taxon>
        <taxon>Fungi</taxon>
        <taxon>Dikarya</taxon>
        <taxon>Ascomycota</taxon>
        <taxon>Pezizomycotina</taxon>
        <taxon>Dothideomycetes</taxon>
        <taxon>Pleosporomycetidae</taxon>
        <taxon>Pleosporales</taxon>
        <taxon>Pleosporineae</taxon>
        <taxon>Pleosporaceae</taxon>
        <taxon>Decorospora</taxon>
    </lineage>
</organism>
<dbReference type="PANTHER" id="PTHR37474">
    <property type="entry name" value="RNA LIGASE/CYCLIC NUCLEOTIDE PHOSPHODIESTERASE"/>
    <property type="match status" value="1"/>
</dbReference>
<evidence type="ECO:0000313" key="1">
    <source>
        <dbReference type="EMBL" id="KAF1835881.1"/>
    </source>
</evidence>
<keyword evidence="2" id="KW-1185">Reference proteome</keyword>
<accession>A0A6A5KJV7</accession>
<gene>
    <name evidence="1" type="ORF">BDW02DRAFT_267615</name>
</gene>
<dbReference type="OrthoDB" id="10263155at2759"/>
<dbReference type="Proteomes" id="UP000800040">
    <property type="component" value="Unassembled WGS sequence"/>
</dbReference>
<dbReference type="PANTHER" id="PTHR37474:SF1">
    <property type="entry name" value="2'-5' RNA LIGASE FAMILY PROTEIN"/>
    <property type="match status" value="1"/>
</dbReference>
<proteinExistence type="predicted"/>
<dbReference type="AlphaFoldDB" id="A0A6A5KJV7"/>
<protein>
    <submittedName>
        <fullName evidence="1">Uncharacterized protein</fullName>
    </submittedName>
</protein>
<dbReference type="EMBL" id="ML975281">
    <property type="protein sequence ID" value="KAF1835881.1"/>
    <property type="molecule type" value="Genomic_DNA"/>
</dbReference>
<name>A0A6A5KJV7_9PLEO</name>
<reference evidence="1" key="1">
    <citation type="submission" date="2020-01" db="EMBL/GenBank/DDBJ databases">
        <authorList>
            <consortium name="DOE Joint Genome Institute"/>
            <person name="Haridas S."/>
            <person name="Albert R."/>
            <person name="Binder M."/>
            <person name="Bloem J."/>
            <person name="Labutti K."/>
            <person name="Salamov A."/>
            <person name="Andreopoulos B."/>
            <person name="Baker S.E."/>
            <person name="Barry K."/>
            <person name="Bills G."/>
            <person name="Bluhm B.H."/>
            <person name="Cannon C."/>
            <person name="Castanera R."/>
            <person name="Culley D.E."/>
            <person name="Daum C."/>
            <person name="Ezra D."/>
            <person name="Gonzalez J.B."/>
            <person name="Henrissat B."/>
            <person name="Kuo A."/>
            <person name="Liang C."/>
            <person name="Lipzen A."/>
            <person name="Lutzoni F."/>
            <person name="Magnuson J."/>
            <person name="Mondo S."/>
            <person name="Nolan M."/>
            <person name="Ohm R."/>
            <person name="Pangilinan J."/>
            <person name="Park H.-J."/>
            <person name="Ramirez L."/>
            <person name="Alfaro M."/>
            <person name="Sun H."/>
            <person name="Tritt A."/>
            <person name="Yoshinaga Y."/>
            <person name="Zwiers L.-H."/>
            <person name="Turgeon B.G."/>
            <person name="Goodwin S.B."/>
            <person name="Spatafora J.W."/>
            <person name="Crous P.W."/>
            <person name="Grigoriev I.V."/>
        </authorList>
    </citation>
    <scope>NUCLEOTIDE SEQUENCE</scope>
    <source>
        <strain evidence="1">P77</strain>
    </source>
</reference>